<dbReference type="EC" id="2.1.1.72" evidence="2"/>
<evidence type="ECO:0000313" key="12">
    <source>
        <dbReference type="Proteomes" id="UP001597131"/>
    </source>
</evidence>
<dbReference type="EMBL" id="JBHTLI010000002">
    <property type="protein sequence ID" value="MFD1096246.1"/>
    <property type="molecule type" value="Genomic_DNA"/>
</dbReference>
<feature type="domain" description="DNA methylase adenine-specific" evidence="9">
    <location>
        <begin position="160"/>
        <end position="479"/>
    </location>
</feature>
<dbReference type="RefSeq" id="WP_380745704.1">
    <property type="nucleotide sequence ID" value="NZ_JBHTLI010000002.1"/>
</dbReference>
<feature type="domain" description="N6 adenine-specific DNA methyltransferase N-terminal" evidence="10">
    <location>
        <begin position="7"/>
        <end position="147"/>
    </location>
</feature>
<organism evidence="11 12">
    <name type="scientific">Salegentibacter chungangensis</name>
    <dbReference type="NCBI Taxonomy" id="1335724"/>
    <lineage>
        <taxon>Bacteria</taxon>
        <taxon>Pseudomonadati</taxon>
        <taxon>Bacteroidota</taxon>
        <taxon>Flavobacteriia</taxon>
        <taxon>Flavobacteriales</taxon>
        <taxon>Flavobacteriaceae</taxon>
        <taxon>Salegentibacter</taxon>
    </lineage>
</organism>
<dbReference type="Proteomes" id="UP001597131">
    <property type="component" value="Unassembled WGS sequence"/>
</dbReference>
<accession>A0ABW3NV65</accession>
<evidence type="ECO:0000313" key="11">
    <source>
        <dbReference type="EMBL" id="MFD1096246.1"/>
    </source>
</evidence>
<evidence type="ECO:0000256" key="5">
    <source>
        <dbReference type="ARBA" id="ARBA00022691"/>
    </source>
</evidence>
<feature type="coiled-coil region" evidence="8">
    <location>
        <begin position="703"/>
        <end position="730"/>
    </location>
</feature>
<evidence type="ECO:0000256" key="7">
    <source>
        <dbReference type="ARBA" id="ARBA00047942"/>
    </source>
</evidence>
<dbReference type="PANTHER" id="PTHR42933:SF3">
    <property type="entry name" value="TYPE I RESTRICTION ENZYME MJAVIII METHYLASE SUBUNIT"/>
    <property type="match status" value="1"/>
</dbReference>
<name>A0ABW3NV65_9FLAO</name>
<comment type="caution">
    <text evidence="11">The sequence shown here is derived from an EMBL/GenBank/DDBJ whole genome shotgun (WGS) entry which is preliminary data.</text>
</comment>
<dbReference type="Gene3D" id="3.40.50.150">
    <property type="entry name" value="Vaccinia Virus protein VP39"/>
    <property type="match status" value="1"/>
</dbReference>
<keyword evidence="8" id="KW-0175">Coiled coil</keyword>
<dbReference type="Pfam" id="PF12161">
    <property type="entry name" value="HsdM_N"/>
    <property type="match status" value="1"/>
</dbReference>
<dbReference type="PANTHER" id="PTHR42933">
    <property type="entry name" value="SLR6095 PROTEIN"/>
    <property type="match status" value="1"/>
</dbReference>
<dbReference type="GO" id="GO:0008168">
    <property type="term" value="F:methyltransferase activity"/>
    <property type="evidence" value="ECO:0007669"/>
    <property type="project" value="UniProtKB-KW"/>
</dbReference>
<evidence type="ECO:0000256" key="2">
    <source>
        <dbReference type="ARBA" id="ARBA00011900"/>
    </source>
</evidence>
<dbReference type="InterPro" id="IPR051537">
    <property type="entry name" value="DNA_Adenine_Mtase"/>
</dbReference>
<keyword evidence="12" id="KW-1185">Reference proteome</keyword>
<sequence length="732" mass="82597">MITKQQLGNFLWGMADILYGKVEDYKSYILTLLFYKRLSDNYPWEEKQKVLELESEYGTTLNAKQKEKALKNAHIFSIPKGHFWEDISSASLEDKNEKLDEAVKAIADANPKLKGIINTVNWNAAAPDGSGGKRLDPKILQELINHLDHMDLSNANVPLDILGHAYEYLIKRFADENKGGTVAGQFYTPPEVVELMVRYISPNNGMRVYDPTCGSGGFLIKAADYVKESQGELKGLRLYGQETIWNTWAIATMNLLLHGLEGEIRQGDTIQNPKFKKNDSEIETFDVVLANFPFSVENWAGNGTPKKDKKGKAVLNKDGSPKYDYPAKDTYADPYNRLLFGTPNFTNGDFAFLQHIIASLEPDGMAGVVCPNGVLFKGQPEKTEEEDGQNRKADDDYLIRRGFIEGIGEENKNIIDAIVALPENVFYGNTIPGAIIFFNKNKPVERKDKILMVWGAKEGWYKSEPDQNVLRPQDVMRLLVQLLSYGDIERAKAIIPSQEQRLFALVDDNLDFKLLEINEKYIDEETELAGLESELLQTKSYFEANNASLELTLKDGTILNANIHKGKFELSLKDQRKTSIPVNEKGEIEIQFGAEQIFKTKLKAGNKAAITKANINKIENRIEKLQGIIDQKDNDIAEAKADAEREKVAIQVVSQEMLGVFADPVLRRKYFALVDMEELIENEFNLNLPRYIDTVEPEPEIPIAEAKEELNTALDDEKQAEAELNQLLEILN</sequence>
<dbReference type="InterPro" id="IPR022749">
    <property type="entry name" value="D12N6_MeTrfase_N"/>
</dbReference>
<dbReference type="InterPro" id="IPR003356">
    <property type="entry name" value="DNA_methylase_A-5"/>
</dbReference>
<gene>
    <name evidence="11" type="ORF">ACFQ3Q_10840</name>
</gene>
<dbReference type="InterPro" id="IPR038333">
    <property type="entry name" value="T1MK-like_N_sf"/>
</dbReference>
<evidence type="ECO:0000259" key="10">
    <source>
        <dbReference type="Pfam" id="PF12161"/>
    </source>
</evidence>
<feature type="coiled-coil region" evidence="8">
    <location>
        <begin position="608"/>
        <end position="656"/>
    </location>
</feature>
<dbReference type="Gene3D" id="1.20.1260.30">
    <property type="match status" value="1"/>
</dbReference>
<evidence type="ECO:0000256" key="8">
    <source>
        <dbReference type="SAM" id="Coils"/>
    </source>
</evidence>
<dbReference type="PRINTS" id="PR00507">
    <property type="entry name" value="N12N6MTFRASE"/>
</dbReference>
<comment type="similarity">
    <text evidence="1">Belongs to the N(4)/N(6)-methyltransferase family.</text>
</comment>
<dbReference type="CDD" id="cd02440">
    <property type="entry name" value="AdoMet_MTases"/>
    <property type="match status" value="1"/>
</dbReference>
<evidence type="ECO:0000259" key="9">
    <source>
        <dbReference type="Pfam" id="PF02384"/>
    </source>
</evidence>
<comment type="catalytic activity">
    <reaction evidence="7">
        <text>a 2'-deoxyadenosine in DNA + S-adenosyl-L-methionine = an N(6)-methyl-2'-deoxyadenosine in DNA + S-adenosyl-L-homocysteine + H(+)</text>
        <dbReference type="Rhea" id="RHEA:15197"/>
        <dbReference type="Rhea" id="RHEA-COMP:12418"/>
        <dbReference type="Rhea" id="RHEA-COMP:12419"/>
        <dbReference type="ChEBI" id="CHEBI:15378"/>
        <dbReference type="ChEBI" id="CHEBI:57856"/>
        <dbReference type="ChEBI" id="CHEBI:59789"/>
        <dbReference type="ChEBI" id="CHEBI:90615"/>
        <dbReference type="ChEBI" id="CHEBI:90616"/>
        <dbReference type="EC" id="2.1.1.72"/>
    </reaction>
</comment>
<keyword evidence="5" id="KW-0949">S-adenosyl-L-methionine</keyword>
<dbReference type="GO" id="GO:0032259">
    <property type="term" value="P:methylation"/>
    <property type="evidence" value="ECO:0007669"/>
    <property type="project" value="UniProtKB-KW"/>
</dbReference>
<evidence type="ECO:0000256" key="6">
    <source>
        <dbReference type="ARBA" id="ARBA00022747"/>
    </source>
</evidence>
<dbReference type="SUPFAM" id="SSF53335">
    <property type="entry name" value="S-adenosyl-L-methionine-dependent methyltransferases"/>
    <property type="match status" value="1"/>
</dbReference>
<evidence type="ECO:0000256" key="4">
    <source>
        <dbReference type="ARBA" id="ARBA00022679"/>
    </source>
</evidence>
<keyword evidence="3 11" id="KW-0489">Methyltransferase</keyword>
<keyword evidence="4" id="KW-0808">Transferase</keyword>
<keyword evidence="6" id="KW-0680">Restriction system</keyword>
<protein>
    <recommendedName>
        <fullName evidence="2">site-specific DNA-methyltransferase (adenine-specific)</fullName>
        <ecNumber evidence="2">2.1.1.72</ecNumber>
    </recommendedName>
</protein>
<reference evidence="12" key="1">
    <citation type="journal article" date="2019" name="Int. J. Syst. Evol. Microbiol.">
        <title>The Global Catalogue of Microorganisms (GCM) 10K type strain sequencing project: providing services to taxonomists for standard genome sequencing and annotation.</title>
        <authorList>
            <consortium name="The Broad Institute Genomics Platform"/>
            <consortium name="The Broad Institute Genome Sequencing Center for Infectious Disease"/>
            <person name="Wu L."/>
            <person name="Ma J."/>
        </authorList>
    </citation>
    <scope>NUCLEOTIDE SEQUENCE [LARGE SCALE GENOMIC DNA]</scope>
    <source>
        <strain evidence="12">CCUG 64793</strain>
    </source>
</reference>
<evidence type="ECO:0000256" key="1">
    <source>
        <dbReference type="ARBA" id="ARBA00006594"/>
    </source>
</evidence>
<dbReference type="InterPro" id="IPR029063">
    <property type="entry name" value="SAM-dependent_MTases_sf"/>
</dbReference>
<evidence type="ECO:0000256" key="3">
    <source>
        <dbReference type="ARBA" id="ARBA00022603"/>
    </source>
</evidence>
<dbReference type="Pfam" id="PF02384">
    <property type="entry name" value="N6_Mtase"/>
    <property type="match status" value="1"/>
</dbReference>
<proteinExistence type="inferred from homology"/>